<protein>
    <recommendedName>
        <fullName evidence="3">Bacteriocin biosynthesis cyclodehydratase domain-containing protein</fullName>
    </recommendedName>
</protein>
<dbReference type="EMBL" id="BONX01000087">
    <property type="protein sequence ID" value="GIH01810.1"/>
    <property type="molecule type" value="Genomic_DNA"/>
</dbReference>
<sequence>MAAAVRLSQVVLLASGEFGRRLTDVLQGCLPAERVRPAQTLEESFASRPDVVVAALWRADHTMCERADILAHKAGVSWLPVVLDHLTLRVGPFVSPGQGPCFRCFERRAAQHDPHWDSTPALRAGYERDQTLGPRGILPQHTRLAAGVAAGLLRQTAAGNPPAGRLVTVALPKMTVQRHHVVAEHACSRCRTTPTRGGLTALLRLGTSEKIHV</sequence>
<proteinExistence type="predicted"/>
<dbReference type="NCBIfam" id="TIGR03882">
    <property type="entry name" value="cyclo_dehyd_2"/>
    <property type="match status" value="1"/>
</dbReference>
<name>A0ABQ4F4K8_9ACTN</name>
<gene>
    <name evidence="1" type="ORF">Pma05_83820</name>
</gene>
<comment type="caution">
    <text evidence="1">The sequence shown here is derived from an EMBL/GenBank/DDBJ whole genome shotgun (WGS) entry which is preliminary data.</text>
</comment>
<reference evidence="1 2" key="1">
    <citation type="submission" date="2021-01" db="EMBL/GenBank/DDBJ databases">
        <title>Whole genome shotgun sequence of Plantactinospora mayteni NBRC 109088.</title>
        <authorList>
            <person name="Komaki H."/>
            <person name="Tamura T."/>
        </authorList>
    </citation>
    <scope>NUCLEOTIDE SEQUENCE [LARGE SCALE GENOMIC DNA]</scope>
    <source>
        <strain evidence="1 2">NBRC 109088</strain>
    </source>
</reference>
<evidence type="ECO:0008006" key="3">
    <source>
        <dbReference type="Google" id="ProtNLM"/>
    </source>
</evidence>
<dbReference type="Gene3D" id="3.40.50.720">
    <property type="entry name" value="NAD(P)-binding Rossmann-like Domain"/>
    <property type="match status" value="1"/>
</dbReference>
<evidence type="ECO:0000313" key="1">
    <source>
        <dbReference type="EMBL" id="GIH01810.1"/>
    </source>
</evidence>
<accession>A0ABQ4F4K8</accession>
<organism evidence="1 2">
    <name type="scientific">Plantactinospora mayteni</name>
    <dbReference type="NCBI Taxonomy" id="566021"/>
    <lineage>
        <taxon>Bacteria</taxon>
        <taxon>Bacillati</taxon>
        <taxon>Actinomycetota</taxon>
        <taxon>Actinomycetes</taxon>
        <taxon>Micromonosporales</taxon>
        <taxon>Micromonosporaceae</taxon>
        <taxon>Plantactinospora</taxon>
    </lineage>
</organism>
<evidence type="ECO:0000313" key="2">
    <source>
        <dbReference type="Proteomes" id="UP000621500"/>
    </source>
</evidence>
<dbReference type="RefSeq" id="WP_203863026.1">
    <property type="nucleotide sequence ID" value="NZ_BAAAZQ010000051.1"/>
</dbReference>
<dbReference type="Proteomes" id="UP000621500">
    <property type="component" value="Unassembled WGS sequence"/>
</dbReference>
<dbReference type="InterPro" id="IPR022291">
    <property type="entry name" value="Bacteriocin_synth_cyclodeHase"/>
</dbReference>
<keyword evidence="2" id="KW-1185">Reference proteome</keyword>